<dbReference type="AlphaFoldDB" id="A0A5J4WXY2"/>
<reference evidence="1 2" key="1">
    <citation type="submission" date="2019-03" db="EMBL/GenBank/DDBJ databases">
        <title>Single cell metagenomics reveals metabolic interactions within the superorganism composed of flagellate Streblomastix strix and complex community of Bacteroidetes bacteria on its surface.</title>
        <authorList>
            <person name="Treitli S.C."/>
            <person name="Kolisko M."/>
            <person name="Husnik F."/>
            <person name="Keeling P."/>
            <person name="Hampl V."/>
        </authorList>
    </citation>
    <scope>NUCLEOTIDE SEQUENCE [LARGE SCALE GENOMIC DNA]</scope>
    <source>
        <strain evidence="1">ST1C</strain>
    </source>
</reference>
<dbReference type="InterPro" id="IPR016024">
    <property type="entry name" value="ARM-type_fold"/>
</dbReference>
<accession>A0A5J4WXY2</accession>
<evidence type="ECO:0000313" key="2">
    <source>
        <dbReference type="Proteomes" id="UP000324800"/>
    </source>
</evidence>
<gene>
    <name evidence="1" type="ORF">EZS28_004528</name>
</gene>
<evidence type="ECO:0000313" key="1">
    <source>
        <dbReference type="EMBL" id="KAA6399944.1"/>
    </source>
</evidence>
<dbReference type="SUPFAM" id="SSF48371">
    <property type="entry name" value="ARM repeat"/>
    <property type="match status" value="1"/>
</dbReference>
<comment type="caution">
    <text evidence="1">The sequence shown here is derived from an EMBL/GenBank/DDBJ whole genome shotgun (WGS) entry which is preliminary data.</text>
</comment>
<proteinExistence type="predicted"/>
<sequence>MQESSDKDVREEVSWIILNVIKLGAKELEEGQQHPFYQQLSSDGTISKLIQQFKNKKDKDIHDEIAQTIAYLFRTLPLPPDIRKDIIEKLKIDSDFDELAFTAECQDNHDAILNGNYENQIFKYESDALKYLQLIYHILKYGSNKNKKKVALAVKVKVERLLIDEYLDELIEKYYWNEQKIKEIKPKAKEVLSLIKTVEESIEYEGEFEEINSQNIWQNKQE</sequence>
<name>A0A5J4WXY2_9EUKA</name>
<dbReference type="EMBL" id="SNRW01000650">
    <property type="protein sequence ID" value="KAA6399944.1"/>
    <property type="molecule type" value="Genomic_DNA"/>
</dbReference>
<protein>
    <submittedName>
        <fullName evidence="1">Uncharacterized protein</fullName>
    </submittedName>
</protein>
<organism evidence="1 2">
    <name type="scientific">Streblomastix strix</name>
    <dbReference type="NCBI Taxonomy" id="222440"/>
    <lineage>
        <taxon>Eukaryota</taxon>
        <taxon>Metamonada</taxon>
        <taxon>Preaxostyla</taxon>
        <taxon>Oxymonadida</taxon>
        <taxon>Streblomastigidae</taxon>
        <taxon>Streblomastix</taxon>
    </lineage>
</organism>
<dbReference type="Proteomes" id="UP000324800">
    <property type="component" value="Unassembled WGS sequence"/>
</dbReference>